<feature type="domain" description="PKD" evidence="4">
    <location>
        <begin position="507"/>
        <end position="587"/>
    </location>
</feature>
<dbReference type="SMART" id="SM00606">
    <property type="entry name" value="CBD_IV"/>
    <property type="match status" value="1"/>
</dbReference>
<evidence type="ECO:0000256" key="2">
    <source>
        <dbReference type="SAM" id="MobiDB-lite"/>
    </source>
</evidence>
<dbReference type="Proteomes" id="UP001500282">
    <property type="component" value="Unassembled WGS sequence"/>
</dbReference>
<dbReference type="InterPro" id="IPR012938">
    <property type="entry name" value="Glc/Sorbosone_DH"/>
</dbReference>
<dbReference type="PROSITE" id="PS50093">
    <property type="entry name" value="PKD"/>
    <property type="match status" value="1"/>
</dbReference>
<dbReference type="InterPro" id="IPR035986">
    <property type="entry name" value="PKD_dom_sf"/>
</dbReference>
<feature type="region of interest" description="Disordered" evidence="2">
    <location>
        <begin position="223"/>
        <end position="244"/>
    </location>
</feature>
<dbReference type="SMART" id="SM00458">
    <property type="entry name" value="RICIN"/>
    <property type="match status" value="1"/>
</dbReference>
<dbReference type="Gene3D" id="2.60.120.260">
    <property type="entry name" value="Galactose-binding domain-like"/>
    <property type="match status" value="1"/>
</dbReference>
<comment type="caution">
    <text evidence="6">The sequence shown here is derived from an EMBL/GenBank/DDBJ whole genome shotgun (WGS) entry which is preliminary data.</text>
</comment>
<dbReference type="Pfam" id="PF07995">
    <property type="entry name" value="GSDH"/>
    <property type="match status" value="1"/>
</dbReference>
<dbReference type="InterPro" id="IPR005084">
    <property type="entry name" value="CBM6"/>
</dbReference>
<dbReference type="Pfam" id="PF03422">
    <property type="entry name" value="CBM_6"/>
    <property type="match status" value="1"/>
</dbReference>
<dbReference type="CDD" id="cd23451">
    <property type="entry name" value="beta-trefoil_Ricin_laminarinase"/>
    <property type="match status" value="1"/>
</dbReference>
<proteinExistence type="predicted"/>
<dbReference type="InterPro" id="IPR011041">
    <property type="entry name" value="Quinoprot_gluc/sorb_DH_b-prop"/>
</dbReference>
<evidence type="ECO:0000313" key="7">
    <source>
        <dbReference type="Proteomes" id="UP001500282"/>
    </source>
</evidence>
<dbReference type="Pfam" id="PF18911">
    <property type="entry name" value="PKD_4"/>
    <property type="match status" value="1"/>
</dbReference>
<dbReference type="InterPro" id="IPR000601">
    <property type="entry name" value="PKD_dom"/>
</dbReference>
<evidence type="ECO:0000259" key="4">
    <source>
        <dbReference type="PROSITE" id="PS50093"/>
    </source>
</evidence>
<protein>
    <submittedName>
        <fullName evidence="6">Lectin</fullName>
    </submittedName>
</protein>
<dbReference type="PROSITE" id="PS50231">
    <property type="entry name" value="RICIN_B_LECTIN"/>
    <property type="match status" value="1"/>
</dbReference>
<evidence type="ECO:0000256" key="3">
    <source>
        <dbReference type="SAM" id="SignalP"/>
    </source>
</evidence>
<feature type="signal peptide" evidence="3">
    <location>
        <begin position="1"/>
        <end position="33"/>
    </location>
</feature>
<dbReference type="CDD" id="cd00146">
    <property type="entry name" value="PKD"/>
    <property type="match status" value="1"/>
</dbReference>
<dbReference type="SUPFAM" id="SSF49299">
    <property type="entry name" value="PKD domain"/>
    <property type="match status" value="1"/>
</dbReference>
<dbReference type="InterPro" id="IPR011042">
    <property type="entry name" value="6-blade_b-propeller_TolB-like"/>
</dbReference>
<dbReference type="EMBL" id="BAAAIH010000018">
    <property type="protein sequence ID" value="GAA1274384.1"/>
    <property type="molecule type" value="Genomic_DNA"/>
</dbReference>
<gene>
    <name evidence="6" type="ORF">GCM10009579_36650</name>
</gene>
<dbReference type="Gene3D" id="2.80.10.50">
    <property type="match status" value="2"/>
</dbReference>
<dbReference type="CDD" id="cd04084">
    <property type="entry name" value="CBM6_xylanase-like"/>
    <property type="match status" value="1"/>
</dbReference>
<dbReference type="InterPro" id="IPR022409">
    <property type="entry name" value="PKD/Chitinase_dom"/>
</dbReference>
<accession>A0ABP4HQS1</accession>
<organism evidence="6 7">
    <name type="scientific">Streptomyces javensis</name>
    <dbReference type="NCBI Taxonomy" id="114698"/>
    <lineage>
        <taxon>Bacteria</taxon>
        <taxon>Bacillati</taxon>
        <taxon>Actinomycetota</taxon>
        <taxon>Actinomycetes</taxon>
        <taxon>Kitasatosporales</taxon>
        <taxon>Streptomycetaceae</taxon>
        <taxon>Streptomyces</taxon>
        <taxon>Streptomyces violaceusniger group</taxon>
    </lineage>
</organism>
<keyword evidence="7" id="KW-1185">Reference proteome</keyword>
<dbReference type="Pfam" id="PF00652">
    <property type="entry name" value="Ricin_B_lectin"/>
    <property type="match status" value="1"/>
</dbReference>
<evidence type="ECO:0000256" key="1">
    <source>
        <dbReference type="ARBA" id="ARBA00022729"/>
    </source>
</evidence>
<sequence>MHRERPLLTPRNRGIALFAGLLLAVAAPTTVSAHEGHEGHGTETAETTAAAADPTFAQIPLAKGPDEVGEPLSLAVLPDLSVLHTSRDGTLRMTDHAGTTTVAGKLSVYNHDEEGLQGVGIDPDFKNNRAIYLYYAPKLDTPEGDAPSTGSADDFKKFDGVNRLSRFVLKEDGTLDLSSEKKVIDVPASRGTCCHVGGDIDFDADGNLYLSTGDDTNPFASDGYTPIDDRNGRNPAFDARRSAGNTNDLRGKILRIKVAADGSYTVPDGNLFTPGTDKTRPEIYAMGFRNPYRMSVDKKTGTVYVGDYGPDAGSANPGRGPGGQVEFNRIAKAGNFGWPYCTGKNDAYVDYDFGTGKSGSKFDCNAPRNDSAYNTGLTDLPAAQPAWIPYDGGSVPEFGTGSESPMAGPVYRYNADSDSSVKFPEEYDGDFFAGEYGRRWIKRIEQGDDGTVQKINDFPWTGTQVMDMAFGPDGALYVLDYGTGGEFGANENAALYRIEYAKDGLTPIAEASADHTDGAAPLKVSFTGKATDGDSQGLTYAWDFGDGTTGEGLTPSHTYEKNGTYRATFTAKDAEGHTGSANVRVVVGNTKPKVEISTPANGSLYEFGDPVPYKVKVTDPEDSAIDCSKVTVRFSLGHDSHAHELSRTQGCEGTLTPPADGEHDQNANIFGVVSAEYTDQGGGGQDPLTGMNKVTLQTHNRQAEHYTTQSGVKLYDKSGAHGGRTVGDTQNGDWISFEPYRLTGATKLKARVSSGGAGGTLELHTGSPTGPLHGSVEVKPTGGWETFTDVETPLKDLPDGTTKIYLVFKGGAGALFDLDDFTFAAGGGTGAIKGVNDKCLDVAGGVDTDGTQIQIYGCNNTAAQQWTVNTDGTIRALGKCLDVQNRGTADGTKIQLYHCNGTPAQEWKAQSDGTVVNPNSGKCLDAEGSTWGDGTRVHLWTCHAKANQQWLLPK</sequence>
<name>A0ABP4HQS1_9ACTN</name>
<reference evidence="7" key="1">
    <citation type="journal article" date="2019" name="Int. J. Syst. Evol. Microbiol.">
        <title>The Global Catalogue of Microorganisms (GCM) 10K type strain sequencing project: providing services to taxonomists for standard genome sequencing and annotation.</title>
        <authorList>
            <consortium name="The Broad Institute Genomics Platform"/>
            <consortium name="The Broad Institute Genome Sequencing Center for Infectious Disease"/>
            <person name="Wu L."/>
            <person name="Ma J."/>
        </authorList>
    </citation>
    <scope>NUCLEOTIDE SEQUENCE [LARGE SCALE GENOMIC DNA]</scope>
    <source>
        <strain evidence="7">JCM 11448</strain>
    </source>
</reference>
<dbReference type="InterPro" id="IPR013783">
    <property type="entry name" value="Ig-like_fold"/>
</dbReference>
<dbReference type="SUPFAM" id="SSF50370">
    <property type="entry name" value="Ricin B-like lectins"/>
    <property type="match status" value="1"/>
</dbReference>
<feature type="domain" description="CBM6" evidence="5">
    <location>
        <begin position="694"/>
        <end position="824"/>
    </location>
</feature>
<dbReference type="Gene3D" id="2.60.40.10">
    <property type="entry name" value="Immunoglobulins"/>
    <property type="match status" value="1"/>
</dbReference>
<feature type="chain" id="PRO_5047402004" evidence="3">
    <location>
        <begin position="34"/>
        <end position="954"/>
    </location>
</feature>
<dbReference type="InterPro" id="IPR008979">
    <property type="entry name" value="Galactose-bd-like_sf"/>
</dbReference>
<dbReference type="PROSITE" id="PS51175">
    <property type="entry name" value="CBM6"/>
    <property type="match status" value="1"/>
</dbReference>
<dbReference type="SUPFAM" id="SSF49785">
    <property type="entry name" value="Galactose-binding domain-like"/>
    <property type="match status" value="1"/>
</dbReference>
<evidence type="ECO:0000313" key="6">
    <source>
        <dbReference type="EMBL" id="GAA1274384.1"/>
    </source>
</evidence>
<dbReference type="InterPro" id="IPR035992">
    <property type="entry name" value="Ricin_B-like_lectins"/>
</dbReference>
<evidence type="ECO:0000259" key="5">
    <source>
        <dbReference type="PROSITE" id="PS51175"/>
    </source>
</evidence>
<dbReference type="InterPro" id="IPR006584">
    <property type="entry name" value="Cellulose-bd_IV"/>
</dbReference>
<dbReference type="SMART" id="SM00089">
    <property type="entry name" value="PKD"/>
    <property type="match status" value="1"/>
</dbReference>
<dbReference type="PANTHER" id="PTHR19328">
    <property type="entry name" value="HEDGEHOG-INTERACTING PROTEIN"/>
    <property type="match status" value="1"/>
</dbReference>
<dbReference type="PANTHER" id="PTHR19328:SF75">
    <property type="entry name" value="ALDOSE SUGAR DEHYDROGENASE YLII"/>
    <property type="match status" value="1"/>
</dbReference>
<dbReference type="SUPFAM" id="SSF50952">
    <property type="entry name" value="Soluble quinoprotein glucose dehydrogenase"/>
    <property type="match status" value="1"/>
</dbReference>
<dbReference type="Gene3D" id="2.120.10.30">
    <property type="entry name" value="TolB, C-terminal domain"/>
    <property type="match status" value="1"/>
</dbReference>
<keyword evidence="1 3" id="KW-0732">Signal</keyword>
<dbReference type="InterPro" id="IPR000772">
    <property type="entry name" value="Ricin_B_lectin"/>
</dbReference>